<dbReference type="STRING" id="189425.PGRAT_15940"/>
<accession>A0A089M589</accession>
<evidence type="ECO:0000313" key="1">
    <source>
        <dbReference type="EMBL" id="AIQ68946.1"/>
    </source>
</evidence>
<evidence type="ECO:0000313" key="2">
    <source>
        <dbReference type="Proteomes" id="UP000029500"/>
    </source>
</evidence>
<organism evidence="1 2">
    <name type="scientific">Paenibacillus graminis</name>
    <dbReference type="NCBI Taxonomy" id="189425"/>
    <lineage>
        <taxon>Bacteria</taxon>
        <taxon>Bacillati</taxon>
        <taxon>Bacillota</taxon>
        <taxon>Bacilli</taxon>
        <taxon>Bacillales</taxon>
        <taxon>Paenibacillaceae</taxon>
        <taxon>Paenibacillus</taxon>
    </lineage>
</organism>
<keyword evidence="2" id="KW-1185">Reference proteome</keyword>
<dbReference type="EMBL" id="CP009287">
    <property type="protein sequence ID" value="AIQ68946.1"/>
    <property type="molecule type" value="Genomic_DNA"/>
</dbReference>
<dbReference type="KEGG" id="pgm:PGRAT_15940"/>
<gene>
    <name evidence="1" type="ORF">PGRAT_15940</name>
</gene>
<name>A0A089M589_9BACL</name>
<sequence length="62" mass="6845">MYASDFPAIIFSKDKNLCASRYILSLSFSLKRYRPFKYGGAVSAVFILIGGFTDGNAELLIS</sequence>
<dbReference type="HOGENOM" id="CLU_2899850_0_0_9"/>
<protein>
    <submittedName>
        <fullName evidence="1">Uncharacterized protein</fullName>
    </submittedName>
</protein>
<reference evidence="1 2" key="1">
    <citation type="submission" date="2014-08" db="EMBL/GenBank/DDBJ databases">
        <title>Comparative genomics of the Paenibacillus odorifer group.</title>
        <authorList>
            <person name="den Bakker H.C."/>
            <person name="Tsai Y.-C."/>
            <person name="Martin N."/>
            <person name="Korlach J."/>
            <person name="Wiedmann M."/>
        </authorList>
    </citation>
    <scope>NUCLEOTIDE SEQUENCE [LARGE SCALE GENOMIC DNA]</scope>
    <source>
        <strain evidence="1 2">DSM 15220</strain>
    </source>
</reference>
<dbReference type="Proteomes" id="UP000029500">
    <property type="component" value="Chromosome"/>
</dbReference>
<proteinExistence type="predicted"/>
<dbReference type="AlphaFoldDB" id="A0A089M589"/>